<comment type="similarity">
    <text evidence="7">Belongs to the binding-protein-dependent transport system permease family.</text>
</comment>
<dbReference type="InterPro" id="IPR000515">
    <property type="entry name" value="MetI-like"/>
</dbReference>
<dbReference type="Pfam" id="PF00528">
    <property type="entry name" value="BPD_transp_1"/>
    <property type="match status" value="1"/>
</dbReference>
<organism evidence="9 10">
    <name type="scientific">Haloferax namakaokahaiae</name>
    <dbReference type="NCBI Taxonomy" id="1748331"/>
    <lineage>
        <taxon>Archaea</taxon>
        <taxon>Methanobacteriati</taxon>
        <taxon>Methanobacteriota</taxon>
        <taxon>Stenosarchaea group</taxon>
        <taxon>Halobacteria</taxon>
        <taxon>Halobacteriales</taxon>
        <taxon>Haloferacaceae</taxon>
        <taxon>Haloferax</taxon>
    </lineage>
</organism>
<evidence type="ECO:0000259" key="8">
    <source>
        <dbReference type="PROSITE" id="PS50928"/>
    </source>
</evidence>
<dbReference type="AlphaFoldDB" id="A0ABD5ZJ18"/>
<keyword evidence="5 7" id="KW-1133">Transmembrane helix</keyword>
<feature type="domain" description="ABC transmembrane type-1" evidence="8">
    <location>
        <begin position="84"/>
        <end position="286"/>
    </location>
</feature>
<protein>
    <submittedName>
        <fullName evidence="9">Carbohydrate ABC transporter permease</fullName>
    </submittedName>
</protein>
<evidence type="ECO:0000256" key="3">
    <source>
        <dbReference type="ARBA" id="ARBA00022475"/>
    </source>
</evidence>
<reference evidence="9 10" key="1">
    <citation type="journal article" date="2019" name="Int. J. Syst. Evol. Microbiol.">
        <title>The Global Catalogue of Microorganisms (GCM) 10K type strain sequencing project: providing services to taxonomists for standard genome sequencing and annotation.</title>
        <authorList>
            <consortium name="The Broad Institute Genomics Platform"/>
            <consortium name="The Broad Institute Genome Sequencing Center for Infectious Disease"/>
            <person name="Wu L."/>
            <person name="Ma J."/>
        </authorList>
    </citation>
    <scope>NUCLEOTIDE SEQUENCE [LARGE SCALE GENOMIC DNA]</scope>
    <source>
        <strain evidence="9 10">DSM 29988</strain>
    </source>
</reference>
<evidence type="ECO:0000313" key="10">
    <source>
        <dbReference type="Proteomes" id="UP001596481"/>
    </source>
</evidence>
<dbReference type="Proteomes" id="UP001596481">
    <property type="component" value="Unassembled WGS sequence"/>
</dbReference>
<comment type="caution">
    <text evidence="9">The sequence shown here is derived from an EMBL/GenBank/DDBJ whole genome shotgun (WGS) entry which is preliminary data.</text>
</comment>
<dbReference type="InterPro" id="IPR035906">
    <property type="entry name" value="MetI-like_sf"/>
</dbReference>
<evidence type="ECO:0000256" key="1">
    <source>
        <dbReference type="ARBA" id="ARBA00004651"/>
    </source>
</evidence>
<gene>
    <name evidence="9" type="ORF">ACFQJC_15430</name>
</gene>
<proteinExistence type="inferred from homology"/>
<dbReference type="SUPFAM" id="SSF161098">
    <property type="entry name" value="MetI-like"/>
    <property type="match status" value="1"/>
</dbReference>
<evidence type="ECO:0000256" key="4">
    <source>
        <dbReference type="ARBA" id="ARBA00022692"/>
    </source>
</evidence>
<feature type="transmembrane region" description="Helical" evidence="7">
    <location>
        <begin position="266"/>
        <end position="287"/>
    </location>
</feature>
<dbReference type="EMBL" id="JBHTAA010000005">
    <property type="protein sequence ID" value="MFC7204908.1"/>
    <property type="molecule type" value="Genomic_DNA"/>
</dbReference>
<accession>A0ABD5ZJ18</accession>
<keyword evidence="4 7" id="KW-0812">Transmembrane</keyword>
<comment type="subcellular location">
    <subcellularLocation>
        <location evidence="1 7">Cell membrane</location>
        <topology evidence="1 7">Multi-pass membrane protein</topology>
    </subcellularLocation>
</comment>
<dbReference type="CDD" id="cd06261">
    <property type="entry name" value="TM_PBP2"/>
    <property type="match status" value="1"/>
</dbReference>
<dbReference type="Gene3D" id="1.10.3720.10">
    <property type="entry name" value="MetI-like"/>
    <property type="match status" value="1"/>
</dbReference>
<feature type="transmembrane region" description="Helical" evidence="7">
    <location>
        <begin position="119"/>
        <end position="140"/>
    </location>
</feature>
<evidence type="ECO:0000256" key="6">
    <source>
        <dbReference type="ARBA" id="ARBA00023136"/>
    </source>
</evidence>
<evidence type="ECO:0000313" key="9">
    <source>
        <dbReference type="EMBL" id="MFC7204908.1"/>
    </source>
</evidence>
<dbReference type="PROSITE" id="PS50928">
    <property type="entry name" value="ABC_TM1"/>
    <property type="match status" value="1"/>
</dbReference>
<sequence length="304" mass="32996">MASEDNLFATGVQNAIRYPTLTYRLLFYPLVGFVCLVFLFPLYWLVVLSLTPDSALAQLGVFPNTVSLNNYLFVLFGTDLLRYLFNGLVIAAGTTVFVVAVGSLAGYVFGRLEFPGRRLLLLLTLGIAYVPPVAFFVPVYELLTGNLTLSVGSVTVSSPNVYNTPLSVGLPLSALTMPLAIFILTTFFRQIPDTLEDAARIEGATRVEALTKVIMPLSKPGIATAGVFTFIQVYNEFFYSFLMTDGAPESWAPIIWSLYELRLSRAVLGAAGSVLGLLPIVVVLLLANDKLVETAEAGVSTRLD</sequence>
<evidence type="ECO:0000256" key="5">
    <source>
        <dbReference type="ARBA" id="ARBA00022989"/>
    </source>
</evidence>
<keyword evidence="6 7" id="KW-0472">Membrane</keyword>
<dbReference type="RefSeq" id="WP_390225017.1">
    <property type="nucleotide sequence ID" value="NZ_JBHTAA010000005.1"/>
</dbReference>
<evidence type="ECO:0000256" key="2">
    <source>
        <dbReference type="ARBA" id="ARBA00022448"/>
    </source>
</evidence>
<keyword evidence="3" id="KW-1003">Cell membrane</keyword>
<evidence type="ECO:0000256" key="7">
    <source>
        <dbReference type="RuleBase" id="RU363032"/>
    </source>
</evidence>
<feature type="transmembrane region" description="Helical" evidence="7">
    <location>
        <begin position="25"/>
        <end position="46"/>
    </location>
</feature>
<feature type="transmembrane region" description="Helical" evidence="7">
    <location>
        <begin position="83"/>
        <end position="107"/>
    </location>
</feature>
<dbReference type="InterPro" id="IPR050901">
    <property type="entry name" value="BP-dep_ABC_trans_perm"/>
</dbReference>
<dbReference type="GO" id="GO:0005886">
    <property type="term" value="C:plasma membrane"/>
    <property type="evidence" value="ECO:0007669"/>
    <property type="project" value="UniProtKB-SubCell"/>
</dbReference>
<feature type="transmembrane region" description="Helical" evidence="7">
    <location>
        <begin position="168"/>
        <end position="188"/>
    </location>
</feature>
<name>A0ABD5ZJ18_9EURY</name>
<keyword evidence="2 7" id="KW-0813">Transport</keyword>
<keyword evidence="10" id="KW-1185">Reference proteome</keyword>
<dbReference type="PANTHER" id="PTHR32243">
    <property type="entry name" value="MALTOSE TRANSPORT SYSTEM PERMEASE-RELATED"/>
    <property type="match status" value="1"/>
</dbReference>
<dbReference type="PANTHER" id="PTHR32243:SF18">
    <property type="entry name" value="INNER MEMBRANE ABC TRANSPORTER PERMEASE PROTEIN YCJP"/>
    <property type="match status" value="1"/>
</dbReference>